<feature type="transmembrane region" description="Helical" evidence="1">
    <location>
        <begin position="39"/>
        <end position="56"/>
    </location>
</feature>
<keyword evidence="3" id="KW-1185">Reference proteome</keyword>
<protein>
    <submittedName>
        <fullName evidence="2">Uncharacterized protein</fullName>
    </submittedName>
</protein>
<evidence type="ECO:0000256" key="1">
    <source>
        <dbReference type="SAM" id="Phobius"/>
    </source>
</evidence>
<gene>
    <name evidence="2" type="ORF">H9Q80_03435</name>
</gene>
<reference evidence="2 3" key="1">
    <citation type="submission" date="2020-08" db="EMBL/GenBank/DDBJ databases">
        <authorList>
            <person name="Liu C."/>
            <person name="Sun Q."/>
        </authorList>
    </citation>
    <scope>NUCLEOTIDE SEQUENCE [LARGE SCALE GENOMIC DNA]</scope>
    <source>
        <strain evidence="2 3">NSJ-61</strain>
    </source>
</reference>
<proteinExistence type="predicted"/>
<accession>A0A7G9GQD8</accession>
<organism evidence="2 3">
    <name type="scientific">[Eubacterium] hominis</name>
    <dbReference type="NCBI Taxonomy" id="2764325"/>
    <lineage>
        <taxon>Bacteria</taxon>
        <taxon>Bacillati</taxon>
        <taxon>Bacillota</taxon>
        <taxon>Erysipelotrichia</taxon>
        <taxon>Erysipelotrichales</taxon>
        <taxon>Erysipelotrichaceae</taxon>
        <taxon>Amedibacillus</taxon>
    </lineage>
</organism>
<dbReference type="RefSeq" id="WP_117454963.1">
    <property type="nucleotide sequence ID" value="NZ_CP060636.1"/>
</dbReference>
<evidence type="ECO:0000313" key="3">
    <source>
        <dbReference type="Proteomes" id="UP000515856"/>
    </source>
</evidence>
<dbReference type="Proteomes" id="UP000515856">
    <property type="component" value="Chromosome"/>
</dbReference>
<dbReference type="AlphaFoldDB" id="A0A7G9GQD8"/>
<keyword evidence="1" id="KW-1133">Transmembrane helix</keyword>
<feature type="transmembrane region" description="Helical" evidence="1">
    <location>
        <begin position="12"/>
        <end position="33"/>
    </location>
</feature>
<sequence>MKSYTIHYDRTLLLGKGIINLLLLVVIFISMVFLPLNPIGVFMMLTLCWFTGKWGGRAIYRFIKHKPLCVLRDKEIEIAMPSGDGKIMAVKDIEDVEIKEEAHRIRMIIHGENIHHPSGVYLIDLHHPFAHSQLQQDKEYLYQWLHKHHIQVRMAACIKKEVNVNV</sequence>
<dbReference type="KEGG" id="ehn:H9Q80_03435"/>
<evidence type="ECO:0000313" key="2">
    <source>
        <dbReference type="EMBL" id="QNM13020.1"/>
    </source>
</evidence>
<dbReference type="EMBL" id="CP060636">
    <property type="protein sequence ID" value="QNM13020.1"/>
    <property type="molecule type" value="Genomic_DNA"/>
</dbReference>
<keyword evidence="1" id="KW-0812">Transmembrane</keyword>
<name>A0A7G9GQD8_9FIRM</name>
<keyword evidence="1" id="KW-0472">Membrane</keyword>